<reference evidence="2" key="1">
    <citation type="journal article" date="2020" name="Stud. Mycol.">
        <title>101 Dothideomycetes genomes: a test case for predicting lifestyles and emergence of pathogens.</title>
        <authorList>
            <person name="Haridas S."/>
            <person name="Albert R."/>
            <person name="Binder M."/>
            <person name="Bloem J."/>
            <person name="Labutti K."/>
            <person name="Salamov A."/>
            <person name="Andreopoulos B."/>
            <person name="Baker S."/>
            <person name="Barry K."/>
            <person name="Bills G."/>
            <person name="Bluhm B."/>
            <person name="Cannon C."/>
            <person name="Castanera R."/>
            <person name="Culley D."/>
            <person name="Daum C."/>
            <person name="Ezra D."/>
            <person name="Gonzalez J."/>
            <person name="Henrissat B."/>
            <person name="Kuo A."/>
            <person name="Liang C."/>
            <person name="Lipzen A."/>
            <person name="Lutzoni F."/>
            <person name="Magnuson J."/>
            <person name="Mondo S."/>
            <person name="Nolan M."/>
            <person name="Ohm R."/>
            <person name="Pangilinan J."/>
            <person name="Park H.-J."/>
            <person name="Ramirez L."/>
            <person name="Alfaro M."/>
            <person name="Sun H."/>
            <person name="Tritt A."/>
            <person name="Yoshinaga Y."/>
            <person name="Zwiers L.-H."/>
            <person name="Turgeon B."/>
            <person name="Goodwin S."/>
            <person name="Spatafora J."/>
            <person name="Crous P."/>
            <person name="Grigoriev I."/>
        </authorList>
    </citation>
    <scope>NUCLEOTIDE SEQUENCE</scope>
    <source>
        <strain evidence="2">CBS 125425</strain>
    </source>
</reference>
<keyword evidence="1" id="KW-0472">Membrane</keyword>
<name>A0A9P4UX63_9PLEO</name>
<keyword evidence="3" id="KW-1185">Reference proteome</keyword>
<dbReference type="Proteomes" id="UP000799444">
    <property type="component" value="Unassembled WGS sequence"/>
</dbReference>
<evidence type="ECO:0000313" key="3">
    <source>
        <dbReference type="Proteomes" id="UP000799444"/>
    </source>
</evidence>
<keyword evidence="1" id="KW-1133">Transmembrane helix</keyword>
<organism evidence="2 3">
    <name type="scientific">Polyplosphaeria fusca</name>
    <dbReference type="NCBI Taxonomy" id="682080"/>
    <lineage>
        <taxon>Eukaryota</taxon>
        <taxon>Fungi</taxon>
        <taxon>Dikarya</taxon>
        <taxon>Ascomycota</taxon>
        <taxon>Pezizomycotina</taxon>
        <taxon>Dothideomycetes</taxon>
        <taxon>Pleosporomycetidae</taxon>
        <taxon>Pleosporales</taxon>
        <taxon>Tetraplosphaeriaceae</taxon>
        <taxon>Polyplosphaeria</taxon>
    </lineage>
</organism>
<dbReference type="EMBL" id="ML996306">
    <property type="protein sequence ID" value="KAF2727890.1"/>
    <property type="molecule type" value="Genomic_DNA"/>
</dbReference>
<gene>
    <name evidence="2" type="ORF">EJ04DRAFT_127166</name>
</gene>
<feature type="transmembrane region" description="Helical" evidence="1">
    <location>
        <begin position="120"/>
        <end position="140"/>
    </location>
</feature>
<dbReference type="AlphaFoldDB" id="A0A9P4UX63"/>
<proteinExistence type="predicted"/>
<accession>A0A9P4UX63</accession>
<keyword evidence="1" id="KW-0812">Transmembrane</keyword>
<sequence length="201" mass="22629">MGFCNSHARGVDPYYLPLEMPCIRPYGRDGRSFEKANMAEKGNMLCEDRPVSPTRSKLEGICGAANGTPEGQSEIRLMSNWPRSHKVRFVDMILRLGVDAAQSYYYRNSFLTAVRIGDRIFTPSAPCIILCALLSAFLTMRPMTAQKKRPSYGRETKMIRESHLILIETQSRRGSQNNCRNCFGRGGLLCTARRIISGTPR</sequence>
<evidence type="ECO:0000313" key="2">
    <source>
        <dbReference type="EMBL" id="KAF2727890.1"/>
    </source>
</evidence>
<evidence type="ECO:0000256" key="1">
    <source>
        <dbReference type="SAM" id="Phobius"/>
    </source>
</evidence>
<protein>
    <submittedName>
        <fullName evidence="2">Uncharacterized protein</fullName>
    </submittedName>
</protein>
<comment type="caution">
    <text evidence="2">The sequence shown here is derived from an EMBL/GenBank/DDBJ whole genome shotgun (WGS) entry which is preliminary data.</text>
</comment>